<dbReference type="InterPro" id="IPR036390">
    <property type="entry name" value="WH_DNA-bd_sf"/>
</dbReference>
<gene>
    <name evidence="1" type="ORF">AC477_02430</name>
</gene>
<dbReference type="Proteomes" id="UP000037237">
    <property type="component" value="Unassembled WGS sequence"/>
</dbReference>
<accession>A0A0M0BW09</accession>
<sequence length="82" mass="9557">MLKSQEKISFALNNPLRCWIIELLKSHSALSSSELASLLHISLIRCYYHLDNLSDLVKQDNEKRYVLSERGIKAYQLIKRIP</sequence>
<name>A0A0M0BW09_9ARCH</name>
<organism evidence="1 2">
    <name type="scientific">miscellaneous Crenarchaeota group-1 archaeon SG8-32-1</name>
    <dbReference type="NCBI Taxonomy" id="1685124"/>
    <lineage>
        <taxon>Archaea</taxon>
        <taxon>Candidatus Bathyarchaeota</taxon>
        <taxon>MCG-1</taxon>
    </lineage>
</organism>
<dbReference type="EMBL" id="LFWU01000052">
    <property type="protein sequence ID" value="KON32808.1"/>
    <property type="molecule type" value="Genomic_DNA"/>
</dbReference>
<dbReference type="InterPro" id="IPR036388">
    <property type="entry name" value="WH-like_DNA-bd_sf"/>
</dbReference>
<protein>
    <recommendedName>
        <fullName evidence="3">HTH arsR-type domain-containing protein</fullName>
    </recommendedName>
</protein>
<reference evidence="1 2" key="1">
    <citation type="submission" date="2015-06" db="EMBL/GenBank/DDBJ databases">
        <title>New insights into the roles of widespread benthic archaea in carbon and nitrogen cycling.</title>
        <authorList>
            <person name="Lazar C.S."/>
            <person name="Baker B.J."/>
            <person name="Seitz K.W."/>
            <person name="Hyde A.S."/>
            <person name="Dick G.J."/>
            <person name="Hinrichs K.-U."/>
            <person name="Teske A.P."/>
        </authorList>
    </citation>
    <scope>NUCLEOTIDE SEQUENCE [LARGE SCALE GENOMIC DNA]</scope>
    <source>
        <strain evidence="1">SG8-32-1</strain>
    </source>
</reference>
<proteinExistence type="predicted"/>
<evidence type="ECO:0000313" key="2">
    <source>
        <dbReference type="Proteomes" id="UP000037237"/>
    </source>
</evidence>
<dbReference type="Gene3D" id="1.10.10.10">
    <property type="entry name" value="Winged helix-like DNA-binding domain superfamily/Winged helix DNA-binding domain"/>
    <property type="match status" value="1"/>
</dbReference>
<evidence type="ECO:0000313" key="1">
    <source>
        <dbReference type="EMBL" id="KON32808.1"/>
    </source>
</evidence>
<evidence type="ECO:0008006" key="3">
    <source>
        <dbReference type="Google" id="ProtNLM"/>
    </source>
</evidence>
<comment type="caution">
    <text evidence="1">The sequence shown here is derived from an EMBL/GenBank/DDBJ whole genome shotgun (WGS) entry which is preliminary data.</text>
</comment>
<dbReference type="SUPFAM" id="SSF46785">
    <property type="entry name" value="Winged helix' DNA-binding domain"/>
    <property type="match status" value="1"/>
</dbReference>
<dbReference type="AlphaFoldDB" id="A0A0M0BW09"/>